<evidence type="ECO:0000313" key="1">
    <source>
        <dbReference type="EMBL" id="MFD1462898.1"/>
    </source>
</evidence>
<proteinExistence type="predicted"/>
<dbReference type="RefSeq" id="WP_229525329.1">
    <property type="nucleotide sequence ID" value="NZ_JAFFQR010000095.1"/>
</dbReference>
<name>A0ABW4DGD1_9BACL</name>
<keyword evidence="2" id="KW-1185">Reference proteome</keyword>
<reference evidence="2" key="1">
    <citation type="journal article" date="2019" name="Int. J. Syst. Evol. Microbiol.">
        <title>The Global Catalogue of Microorganisms (GCM) 10K type strain sequencing project: providing services to taxonomists for standard genome sequencing and annotation.</title>
        <authorList>
            <consortium name="The Broad Institute Genomics Platform"/>
            <consortium name="The Broad Institute Genome Sequencing Center for Infectious Disease"/>
            <person name="Wu L."/>
            <person name="Ma J."/>
        </authorList>
    </citation>
    <scope>NUCLEOTIDE SEQUENCE [LARGE SCALE GENOMIC DNA]</scope>
    <source>
        <strain evidence="2">CCM 9147</strain>
    </source>
</reference>
<accession>A0ABW4DGD1</accession>
<dbReference type="Proteomes" id="UP001597340">
    <property type="component" value="Unassembled WGS sequence"/>
</dbReference>
<gene>
    <name evidence="1" type="ORF">ACFQ5D_16185</name>
</gene>
<dbReference type="EMBL" id="JBHTNZ010000023">
    <property type="protein sequence ID" value="MFD1462898.1"/>
    <property type="molecule type" value="Genomic_DNA"/>
</dbReference>
<organism evidence="1 2">
    <name type="scientific">Paenibacillus farraposensis</name>
    <dbReference type="NCBI Taxonomy" id="2807095"/>
    <lineage>
        <taxon>Bacteria</taxon>
        <taxon>Bacillati</taxon>
        <taxon>Bacillota</taxon>
        <taxon>Bacilli</taxon>
        <taxon>Bacillales</taxon>
        <taxon>Paenibacillaceae</taxon>
        <taxon>Paenibacillus</taxon>
    </lineage>
</organism>
<protein>
    <submittedName>
        <fullName evidence="1">Uncharacterized protein</fullName>
    </submittedName>
</protein>
<comment type="caution">
    <text evidence="1">The sequence shown here is derived from an EMBL/GenBank/DDBJ whole genome shotgun (WGS) entry which is preliminary data.</text>
</comment>
<sequence length="113" mass="12686">MSQTNISRCTLPAKKDSDSLYVEIRNSNEKFSRQFNLNAYDKNSSEKESLPVYVDDQLTLKDTLEPGTQKVYRIDVSKVVGKIVFEITQNKGGSGIKVSRSNKNPSSVVLQLK</sequence>
<evidence type="ECO:0000313" key="2">
    <source>
        <dbReference type="Proteomes" id="UP001597340"/>
    </source>
</evidence>